<sequence length="47" mass="5298">MVEDINMLLERLNFSEEESIRVVSSNMSSTNGKGYEAWAVGKIMSDE</sequence>
<gene>
    <name evidence="1" type="ORF">Gorai_007839</name>
</gene>
<feature type="non-terminal residue" evidence="1">
    <location>
        <position position="47"/>
    </location>
</feature>
<proteinExistence type="predicted"/>
<dbReference type="Proteomes" id="UP000593578">
    <property type="component" value="Unassembled WGS sequence"/>
</dbReference>
<evidence type="ECO:0000313" key="1">
    <source>
        <dbReference type="EMBL" id="MBA0598060.1"/>
    </source>
</evidence>
<name>A0A7J8Q9V4_GOSRA</name>
<evidence type="ECO:0000313" key="2">
    <source>
        <dbReference type="Proteomes" id="UP000593578"/>
    </source>
</evidence>
<organism evidence="1 2">
    <name type="scientific">Gossypium raimondii</name>
    <name type="common">Peruvian cotton</name>
    <name type="synonym">Gossypium klotzschianum subsp. raimondii</name>
    <dbReference type="NCBI Taxonomy" id="29730"/>
    <lineage>
        <taxon>Eukaryota</taxon>
        <taxon>Viridiplantae</taxon>
        <taxon>Streptophyta</taxon>
        <taxon>Embryophyta</taxon>
        <taxon>Tracheophyta</taxon>
        <taxon>Spermatophyta</taxon>
        <taxon>Magnoliopsida</taxon>
        <taxon>eudicotyledons</taxon>
        <taxon>Gunneridae</taxon>
        <taxon>Pentapetalae</taxon>
        <taxon>rosids</taxon>
        <taxon>malvids</taxon>
        <taxon>Malvales</taxon>
        <taxon>Malvaceae</taxon>
        <taxon>Malvoideae</taxon>
        <taxon>Gossypium</taxon>
    </lineage>
</organism>
<accession>A0A7J8Q9V4</accession>
<comment type="caution">
    <text evidence="1">The sequence shown here is derived from an EMBL/GenBank/DDBJ whole genome shotgun (WGS) entry which is preliminary data.</text>
</comment>
<protein>
    <submittedName>
        <fullName evidence="1">Uncharacterized protein</fullName>
    </submittedName>
</protein>
<dbReference type="AlphaFoldDB" id="A0A7J8Q9V4"/>
<dbReference type="EMBL" id="JABEZZ010000010">
    <property type="protein sequence ID" value="MBA0598060.1"/>
    <property type="molecule type" value="Genomic_DNA"/>
</dbReference>
<reference evidence="1 2" key="1">
    <citation type="journal article" date="2019" name="Genome Biol. Evol.">
        <title>Insights into the evolution of the New World diploid cottons (Gossypium, subgenus Houzingenia) based on genome sequencing.</title>
        <authorList>
            <person name="Grover C.E."/>
            <person name="Arick M.A. 2nd"/>
            <person name="Thrash A."/>
            <person name="Conover J.L."/>
            <person name="Sanders W.S."/>
            <person name="Peterson D.G."/>
            <person name="Frelichowski J.E."/>
            <person name="Scheffler J.A."/>
            <person name="Scheffler B.E."/>
            <person name="Wendel J.F."/>
        </authorList>
    </citation>
    <scope>NUCLEOTIDE SEQUENCE [LARGE SCALE GENOMIC DNA]</scope>
    <source>
        <strain evidence="1">8</strain>
        <tissue evidence="1">Leaf</tissue>
    </source>
</reference>